<dbReference type="GeneID" id="5412253"/>
<dbReference type="EMBL" id="CP000780">
    <property type="protein sequence ID" value="ABS55556.1"/>
    <property type="molecule type" value="Genomic_DNA"/>
</dbReference>
<protein>
    <submittedName>
        <fullName evidence="1">Uncharacterized protein</fullName>
    </submittedName>
</protein>
<dbReference type="STRING" id="456442.Mboo_1038"/>
<evidence type="ECO:0000313" key="1">
    <source>
        <dbReference type="EMBL" id="ABS55556.1"/>
    </source>
</evidence>
<dbReference type="KEGG" id="mbn:Mboo_1038"/>
<dbReference type="HOGENOM" id="CLU_817879_0_0_2"/>
<proteinExistence type="predicted"/>
<dbReference type="Proteomes" id="UP000002408">
    <property type="component" value="Chromosome"/>
</dbReference>
<dbReference type="AlphaFoldDB" id="A7I745"/>
<organism evidence="1 2">
    <name type="scientific">Methanoregula boonei (strain DSM 21154 / JCM 14090 / 6A8)</name>
    <dbReference type="NCBI Taxonomy" id="456442"/>
    <lineage>
        <taxon>Archaea</taxon>
        <taxon>Methanobacteriati</taxon>
        <taxon>Methanobacteriota</taxon>
        <taxon>Stenosarchaea group</taxon>
        <taxon>Methanomicrobia</taxon>
        <taxon>Methanomicrobiales</taxon>
        <taxon>Methanoregulaceae</taxon>
        <taxon>Methanoregula</taxon>
    </lineage>
</organism>
<reference evidence="2" key="1">
    <citation type="journal article" date="2015" name="Microbiology">
        <title>Genome of Methanoregula boonei 6A8 reveals adaptations to oligotrophic peatland environments.</title>
        <authorList>
            <person name="Braeuer S."/>
            <person name="Cadillo-Quiroz H."/>
            <person name="Kyrpides N."/>
            <person name="Woyke T."/>
            <person name="Goodwin L."/>
            <person name="Detter C."/>
            <person name="Podell S."/>
            <person name="Yavitt J.B."/>
            <person name="Zinder S.H."/>
        </authorList>
    </citation>
    <scope>NUCLEOTIDE SEQUENCE [LARGE SCALE GENOMIC DNA]</scope>
    <source>
        <strain evidence="2">DSM 21154 / JCM 14090 / 6A8</strain>
    </source>
</reference>
<sequence length="341" mass="38998">MEFPEIPETAEEYVRKQLGIPPDSRDLEPEKLANLYDALNVVLPLRPDHIIQNQGIIYFVEMKKGSVTLDTLARMNLNRDIWQKKPGRPEVRLVLAAKTINKREEELARDLDIQIIKLPWAISSPKDQEYKSSNVRISSDKSWRIITRLLKEKNTSIRQLAIKENVSYGWTHKVIEILSEQNIVRKEGGYVTIADVKNLLNGVAWERPMKNLQEEELFVNFTGAHVAAQEITRALKDQKIPFAFTSYTSGGLYTSYAFRQDVICLYLEKGAIDQFKENFGTTQENNVRAIIYTPDRDVFTHTQEKESIVITSPSQTLLDLAGLGYSAMDLTMAMVERYAGL</sequence>
<dbReference type="eggNOG" id="arCOG06565">
    <property type="taxonomic scope" value="Archaea"/>
</dbReference>
<name>A7I745_METB6</name>
<evidence type="ECO:0000313" key="2">
    <source>
        <dbReference type="Proteomes" id="UP000002408"/>
    </source>
</evidence>
<gene>
    <name evidence="1" type="ordered locus">Mboo_1038</name>
</gene>
<keyword evidence="2" id="KW-1185">Reference proteome</keyword>
<dbReference type="RefSeq" id="WP_012106583.1">
    <property type="nucleotide sequence ID" value="NC_009712.1"/>
</dbReference>
<dbReference type="OrthoDB" id="146811at2157"/>
<accession>A7I745</accession>